<dbReference type="Gene3D" id="1.50.10.10">
    <property type="match status" value="1"/>
</dbReference>
<sequence length="968" mass="102215">MSSHHPALDRRRFVAAAALTAGAAALGGALLPAARAAAAVPPQVTLPQRGSYDTAQATAWTDGFVTGNGTHGAVPYGSPLLERVVLNHHSFVLPNGTRDLAPPLLADRLDTVRDQALSGDYWGAAGTFAEGWSLRWTQTFHPGYELRLSSPAMTTANDYARIVDYRTGEVTHTWTDGAGTWKRHVFASRADDVVVHELLPATGRTVDTTVTAYTALDGAPADVTFTTAAARVSTTEGTLDVRGTYPAGQGAYGFEGVTRVVVSGNKATVTVGGGGLVVAKAAKVVLLTKLGRYEGATGWNAKPLQAALAALPADYAALLGRHAPLHQALFDGSGLDLGVSAADRQLSTGELLARQNGDRSTVDLALLERMYDSGRYLFVSSSGLLPPRLTGLWTGSWNAAWADDITTDANINLQVAGGNLLHPGDAMNAYFDLVLGQLADWRDNAARLYGARGFLAPSRTDGEHGHMLHFDGGGFPGQCWTGGADWLLYPLLEHYQVTGDAAFLRDKLGPALMELALFYEDFLTRTDSSGRAVFVPSFSMENSPSNTGQMLSINATGDVAAGRHALRSAIDAANALGLEQGAGQGVARWTALLGRLPEYTVNGDGALAEWSWPGLNDRYNHRHVQHLYGAWPLHEINPEERPDLVRAAGRALDLRGDENHSAHGSLHRALARARLKDGAGVLDNLRKILGSNMVWRSLVTSHNPDLTTYNCDAANALPGVLAEALVYTRPGVLEILPALPEQIVKGAIRGVRGRGRVLVESLSWDTAARTATAVLVSDTTQTLAFVCRRGIASLSTTAPVAASPLGAHARTLTLTAGTRTTVTVSTLAGSYRLVNRGSGQVLDVANQATGDGAAVVQWPWNGGANQQWRLLPGHDGSFRLANAHSGKVLDDPGSSPAPGQALDQWTDTRSPNQWWTLVPAATAGHYKLANVSSGLYLDVAGSSTADGAPAVQLAAGSAASQEWQLVAV</sequence>
<reference evidence="4 5" key="1">
    <citation type="submission" date="2024-09" db="EMBL/GenBank/DDBJ databases">
        <title>The Natural Products Discovery Center: Release of the First 8490 Sequenced Strains for Exploring Actinobacteria Biosynthetic Diversity.</title>
        <authorList>
            <person name="Kalkreuter E."/>
            <person name="Kautsar S.A."/>
            <person name="Yang D."/>
            <person name="Bader C.D."/>
            <person name="Teijaro C.N."/>
            <person name="Fluegel L."/>
            <person name="Davis C.M."/>
            <person name="Simpson J.R."/>
            <person name="Lauterbach L."/>
            <person name="Steele A.D."/>
            <person name="Gui C."/>
            <person name="Meng S."/>
            <person name="Li G."/>
            <person name="Viehrig K."/>
            <person name="Ye F."/>
            <person name="Su P."/>
            <person name="Kiefer A.F."/>
            <person name="Nichols A."/>
            <person name="Cepeda A.J."/>
            <person name="Yan W."/>
            <person name="Fan B."/>
            <person name="Jiang Y."/>
            <person name="Adhikari A."/>
            <person name="Zheng C.-J."/>
            <person name="Schuster L."/>
            <person name="Cowan T.M."/>
            <person name="Smanski M.J."/>
            <person name="Chevrette M.G."/>
            <person name="De Carvalho L.P.S."/>
            <person name="Shen B."/>
        </authorList>
    </citation>
    <scope>NUCLEOTIDE SEQUENCE [LARGE SCALE GENOMIC DNA]</scope>
    <source>
        <strain evidence="4 5">NPDC058753</strain>
    </source>
</reference>
<evidence type="ECO:0000256" key="1">
    <source>
        <dbReference type="SAM" id="MobiDB-lite"/>
    </source>
</evidence>
<dbReference type="InterPro" id="IPR054363">
    <property type="entry name" value="GH95_cat"/>
</dbReference>
<feature type="chain" id="PRO_5045340712" evidence="2">
    <location>
        <begin position="39"/>
        <end position="968"/>
    </location>
</feature>
<dbReference type="PROSITE" id="PS51318">
    <property type="entry name" value="TAT"/>
    <property type="match status" value="1"/>
</dbReference>
<evidence type="ECO:0000259" key="3">
    <source>
        <dbReference type="SMART" id="SM00458"/>
    </source>
</evidence>
<evidence type="ECO:0000313" key="5">
    <source>
        <dbReference type="Proteomes" id="UP001599542"/>
    </source>
</evidence>
<dbReference type="SMART" id="SM00458">
    <property type="entry name" value="RICIN"/>
    <property type="match status" value="1"/>
</dbReference>
<dbReference type="InterPro" id="IPR006311">
    <property type="entry name" value="TAT_signal"/>
</dbReference>
<name>A0ABW6GQ08_9ACTN</name>
<proteinExistence type="predicted"/>
<evidence type="ECO:0000313" key="4">
    <source>
        <dbReference type="EMBL" id="MFE1354714.1"/>
    </source>
</evidence>
<accession>A0ABW6GQ08</accession>
<feature type="signal peptide" evidence="2">
    <location>
        <begin position="1"/>
        <end position="38"/>
    </location>
</feature>
<comment type="caution">
    <text evidence="4">The sequence shown here is derived from an EMBL/GenBank/DDBJ whole genome shotgun (WGS) entry which is preliminary data.</text>
</comment>
<evidence type="ECO:0000256" key="2">
    <source>
        <dbReference type="SAM" id="SignalP"/>
    </source>
</evidence>
<dbReference type="PANTHER" id="PTHR31084:SF0">
    <property type="entry name" value="ALPHA-L-FUCOSIDASE 2"/>
    <property type="match status" value="1"/>
</dbReference>
<feature type="region of interest" description="Disordered" evidence="1">
    <location>
        <begin position="886"/>
        <end position="906"/>
    </location>
</feature>
<organism evidence="4 5">
    <name type="scientific">Kitasatospora phosalacinea</name>
    <dbReference type="NCBI Taxonomy" id="2065"/>
    <lineage>
        <taxon>Bacteria</taxon>
        <taxon>Bacillati</taxon>
        <taxon>Actinomycetota</taxon>
        <taxon>Actinomycetes</taxon>
        <taxon>Kitasatosporales</taxon>
        <taxon>Streptomycetaceae</taxon>
        <taxon>Kitasatospora</taxon>
    </lineage>
</organism>
<dbReference type="SUPFAM" id="SSF48208">
    <property type="entry name" value="Six-hairpin glycosidases"/>
    <property type="match status" value="1"/>
</dbReference>
<dbReference type="CDD" id="cd00161">
    <property type="entry name" value="beta-trefoil_Ricin-like"/>
    <property type="match status" value="1"/>
</dbReference>
<protein>
    <submittedName>
        <fullName evidence="4">RICIN domain-containing protein</fullName>
    </submittedName>
</protein>
<dbReference type="SUPFAM" id="SSF50370">
    <property type="entry name" value="Ricin B-like lectins"/>
    <property type="match status" value="1"/>
</dbReference>
<keyword evidence="5" id="KW-1185">Reference proteome</keyword>
<dbReference type="Pfam" id="PF14200">
    <property type="entry name" value="RicinB_lectin_2"/>
    <property type="match status" value="1"/>
</dbReference>
<dbReference type="Pfam" id="PF22124">
    <property type="entry name" value="Glyco_hydro_95_cat"/>
    <property type="match status" value="1"/>
</dbReference>
<dbReference type="InterPro" id="IPR027414">
    <property type="entry name" value="GH95_N_dom"/>
</dbReference>
<dbReference type="PROSITE" id="PS50231">
    <property type="entry name" value="RICIN_B_LECTIN"/>
    <property type="match status" value="1"/>
</dbReference>
<dbReference type="InterPro" id="IPR035992">
    <property type="entry name" value="Ricin_B-like_lectins"/>
</dbReference>
<dbReference type="Pfam" id="PF14498">
    <property type="entry name" value="Glyco_hyd_65N_2"/>
    <property type="match status" value="1"/>
</dbReference>
<dbReference type="InterPro" id="IPR000772">
    <property type="entry name" value="Ricin_B_lectin"/>
</dbReference>
<dbReference type="Gene3D" id="2.80.10.50">
    <property type="match status" value="2"/>
</dbReference>
<dbReference type="InterPro" id="IPR012341">
    <property type="entry name" value="6hp_glycosidase-like_sf"/>
</dbReference>
<feature type="domain" description="Ricin B lectin" evidence="3">
    <location>
        <begin position="828"/>
        <end position="966"/>
    </location>
</feature>
<keyword evidence="2" id="KW-0732">Signal</keyword>
<dbReference type="EMBL" id="JBHYPX010000048">
    <property type="protein sequence ID" value="MFE1354714.1"/>
    <property type="molecule type" value="Genomic_DNA"/>
</dbReference>
<dbReference type="PANTHER" id="PTHR31084">
    <property type="entry name" value="ALPHA-L-FUCOSIDASE 2"/>
    <property type="match status" value="1"/>
</dbReference>
<gene>
    <name evidence="4" type="ORF">ACFW6T_22245</name>
</gene>
<dbReference type="Proteomes" id="UP001599542">
    <property type="component" value="Unassembled WGS sequence"/>
</dbReference>
<dbReference type="RefSeq" id="WP_380327292.1">
    <property type="nucleotide sequence ID" value="NZ_JBHYPW010000038.1"/>
</dbReference>
<dbReference type="InterPro" id="IPR008928">
    <property type="entry name" value="6-hairpin_glycosidase_sf"/>
</dbReference>